<evidence type="ECO:0000313" key="2">
    <source>
        <dbReference type="Proteomes" id="UP000828390"/>
    </source>
</evidence>
<name>A0A9D4C091_DREPO</name>
<dbReference type="Proteomes" id="UP000828390">
    <property type="component" value="Unassembled WGS sequence"/>
</dbReference>
<reference evidence="1" key="1">
    <citation type="journal article" date="2019" name="bioRxiv">
        <title>The Genome of the Zebra Mussel, Dreissena polymorpha: A Resource for Invasive Species Research.</title>
        <authorList>
            <person name="McCartney M.A."/>
            <person name="Auch B."/>
            <person name="Kono T."/>
            <person name="Mallez S."/>
            <person name="Zhang Y."/>
            <person name="Obille A."/>
            <person name="Becker A."/>
            <person name="Abrahante J.E."/>
            <person name="Garbe J."/>
            <person name="Badalamenti J.P."/>
            <person name="Herman A."/>
            <person name="Mangelson H."/>
            <person name="Liachko I."/>
            <person name="Sullivan S."/>
            <person name="Sone E.D."/>
            <person name="Koren S."/>
            <person name="Silverstein K.A.T."/>
            <person name="Beckman K.B."/>
            <person name="Gohl D.M."/>
        </authorList>
    </citation>
    <scope>NUCLEOTIDE SEQUENCE</scope>
    <source>
        <strain evidence="1">Duluth1</strain>
        <tissue evidence="1">Whole animal</tissue>
    </source>
</reference>
<proteinExistence type="predicted"/>
<dbReference type="EMBL" id="JAIWYP010000013">
    <property type="protein sequence ID" value="KAH3714896.1"/>
    <property type="molecule type" value="Genomic_DNA"/>
</dbReference>
<comment type="caution">
    <text evidence="1">The sequence shown here is derived from an EMBL/GenBank/DDBJ whole genome shotgun (WGS) entry which is preliminary data.</text>
</comment>
<reference evidence="1" key="2">
    <citation type="submission" date="2020-11" db="EMBL/GenBank/DDBJ databases">
        <authorList>
            <person name="McCartney M.A."/>
            <person name="Auch B."/>
            <person name="Kono T."/>
            <person name="Mallez S."/>
            <person name="Becker A."/>
            <person name="Gohl D.M."/>
            <person name="Silverstein K.A.T."/>
            <person name="Koren S."/>
            <person name="Bechman K.B."/>
            <person name="Herman A."/>
            <person name="Abrahante J.E."/>
            <person name="Garbe J."/>
        </authorList>
    </citation>
    <scope>NUCLEOTIDE SEQUENCE</scope>
    <source>
        <strain evidence="1">Duluth1</strain>
        <tissue evidence="1">Whole animal</tissue>
    </source>
</reference>
<accession>A0A9D4C091</accession>
<organism evidence="1 2">
    <name type="scientific">Dreissena polymorpha</name>
    <name type="common">Zebra mussel</name>
    <name type="synonym">Mytilus polymorpha</name>
    <dbReference type="NCBI Taxonomy" id="45954"/>
    <lineage>
        <taxon>Eukaryota</taxon>
        <taxon>Metazoa</taxon>
        <taxon>Spiralia</taxon>
        <taxon>Lophotrochozoa</taxon>
        <taxon>Mollusca</taxon>
        <taxon>Bivalvia</taxon>
        <taxon>Autobranchia</taxon>
        <taxon>Heteroconchia</taxon>
        <taxon>Euheterodonta</taxon>
        <taxon>Imparidentia</taxon>
        <taxon>Neoheterodontei</taxon>
        <taxon>Myida</taxon>
        <taxon>Dreissenoidea</taxon>
        <taxon>Dreissenidae</taxon>
        <taxon>Dreissena</taxon>
    </lineage>
</organism>
<gene>
    <name evidence="1" type="ORF">DPMN_057598</name>
</gene>
<dbReference type="AlphaFoldDB" id="A0A9D4C091"/>
<sequence length="62" mass="7169">MWRFANRHLQIMMTKQVDAASANNDHLFSDTFQNIDKETFSIAADAAADDDDNDYDGDHRYK</sequence>
<protein>
    <submittedName>
        <fullName evidence="1">Uncharacterized protein</fullName>
    </submittedName>
</protein>
<evidence type="ECO:0000313" key="1">
    <source>
        <dbReference type="EMBL" id="KAH3714896.1"/>
    </source>
</evidence>
<keyword evidence="2" id="KW-1185">Reference proteome</keyword>